<dbReference type="Gene3D" id="2.30.30.790">
    <property type="match status" value="1"/>
</dbReference>
<sequence length="154" mass="16697">MGSAALLHPLLSLPTPSPRIPSPRVGLSSSSLPFASISRAPPLAFGSATIRRCKESREAVPKASSEEEGAVGDLEAGPEEEGAPGNVTAEENSEDSEAEAEEKPPRRPIVKLGDIMGVKYSPNIKEIKVVNHRKVRRARLYYLRDKLPRLSTFK</sequence>
<reference evidence="5 6" key="1">
    <citation type="journal article" date="2014" name="Agronomy (Basel)">
        <title>A Draft Genome Sequence for Ensete ventricosum, the Drought-Tolerant Tree Against Hunger.</title>
        <authorList>
            <person name="Harrison J."/>
            <person name="Moore K.A."/>
            <person name="Paszkiewicz K."/>
            <person name="Jones T."/>
            <person name="Grant M."/>
            <person name="Ambacheew D."/>
            <person name="Muzemil S."/>
            <person name="Studholme D.J."/>
        </authorList>
    </citation>
    <scope>NUCLEOTIDE SEQUENCE [LARGE SCALE GENOMIC DNA]</scope>
</reference>
<dbReference type="Pfam" id="PF01245">
    <property type="entry name" value="Ribosomal_L19"/>
    <property type="match status" value="1"/>
</dbReference>
<evidence type="ECO:0008006" key="7">
    <source>
        <dbReference type="Google" id="ProtNLM"/>
    </source>
</evidence>
<dbReference type="PANTHER" id="PTHR15680">
    <property type="entry name" value="RIBOSOMAL PROTEIN L19"/>
    <property type="match status" value="1"/>
</dbReference>
<dbReference type="PANTHER" id="PTHR15680:SF10">
    <property type="entry name" value="LARGE RIBOSOMAL SUBUNIT PROTEIN BL19CY-RELATED"/>
    <property type="match status" value="1"/>
</dbReference>
<dbReference type="InterPro" id="IPR008991">
    <property type="entry name" value="Translation_prot_SH3-like_sf"/>
</dbReference>
<feature type="region of interest" description="Disordered" evidence="4">
    <location>
        <begin position="1"/>
        <end position="28"/>
    </location>
</feature>
<dbReference type="GO" id="GO:0003735">
    <property type="term" value="F:structural constituent of ribosome"/>
    <property type="evidence" value="ECO:0007669"/>
    <property type="project" value="InterPro"/>
</dbReference>
<dbReference type="Proteomes" id="UP000287651">
    <property type="component" value="Unassembled WGS sequence"/>
</dbReference>
<dbReference type="SUPFAM" id="SSF50104">
    <property type="entry name" value="Translation proteins SH3-like domain"/>
    <property type="match status" value="1"/>
</dbReference>
<organism evidence="5 6">
    <name type="scientific">Ensete ventricosum</name>
    <name type="common">Abyssinian banana</name>
    <name type="synonym">Musa ensete</name>
    <dbReference type="NCBI Taxonomy" id="4639"/>
    <lineage>
        <taxon>Eukaryota</taxon>
        <taxon>Viridiplantae</taxon>
        <taxon>Streptophyta</taxon>
        <taxon>Embryophyta</taxon>
        <taxon>Tracheophyta</taxon>
        <taxon>Spermatophyta</taxon>
        <taxon>Magnoliopsida</taxon>
        <taxon>Liliopsida</taxon>
        <taxon>Zingiberales</taxon>
        <taxon>Musaceae</taxon>
        <taxon>Ensete</taxon>
    </lineage>
</organism>
<dbReference type="InterPro" id="IPR001857">
    <property type="entry name" value="Ribosomal_bL19"/>
</dbReference>
<feature type="compositionally biased region" description="Acidic residues" evidence="4">
    <location>
        <begin position="66"/>
        <end position="82"/>
    </location>
</feature>
<dbReference type="InterPro" id="IPR038657">
    <property type="entry name" value="Ribosomal_bL19_sf"/>
</dbReference>
<protein>
    <recommendedName>
        <fullName evidence="7">50S ribosomal protein L19</fullName>
    </recommendedName>
</protein>
<evidence type="ECO:0000313" key="6">
    <source>
        <dbReference type="Proteomes" id="UP000287651"/>
    </source>
</evidence>
<keyword evidence="2" id="KW-0689">Ribosomal protein</keyword>
<proteinExistence type="inferred from homology"/>
<gene>
    <name evidence="5" type="ORF">B296_00051885</name>
</gene>
<evidence type="ECO:0000256" key="2">
    <source>
        <dbReference type="ARBA" id="ARBA00022980"/>
    </source>
</evidence>
<evidence type="ECO:0000256" key="4">
    <source>
        <dbReference type="SAM" id="MobiDB-lite"/>
    </source>
</evidence>
<dbReference type="AlphaFoldDB" id="A0A426X8X3"/>
<comment type="similarity">
    <text evidence="1">Belongs to the bacterial ribosomal protein bL19 family.</text>
</comment>
<evidence type="ECO:0000256" key="3">
    <source>
        <dbReference type="ARBA" id="ARBA00023274"/>
    </source>
</evidence>
<comment type="caution">
    <text evidence="5">The sequence shown here is derived from an EMBL/GenBank/DDBJ whole genome shotgun (WGS) entry which is preliminary data.</text>
</comment>
<dbReference type="GO" id="GO:1990904">
    <property type="term" value="C:ribonucleoprotein complex"/>
    <property type="evidence" value="ECO:0007669"/>
    <property type="project" value="UniProtKB-KW"/>
</dbReference>
<dbReference type="EMBL" id="AMZH03024294">
    <property type="protein sequence ID" value="RRT35935.1"/>
    <property type="molecule type" value="Genomic_DNA"/>
</dbReference>
<evidence type="ECO:0000313" key="5">
    <source>
        <dbReference type="EMBL" id="RRT35935.1"/>
    </source>
</evidence>
<keyword evidence="3" id="KW-0687">Ribonucleoprotein</keyword>
<dbReference type="GO" id="GO:0006412">
    <property type="term" value="P:translation"/>
    <property type="evidence" value="ECO:0007669"/>
    <property type="project" value="InterPro"/>
</dbReference>
<accession>A0A426X8X3</accession>
<name>A0A426X8X3_ENSVE</name>
<feature type="compositionally biased region" description="Low complexity" evidence="4">
    <location>
        <begin position="1"/>
        <end position="14"/>
    </location>
</feature>
<feature type="region of interest" description="Disordered" evidence="4">
    <location>
        <begin position="56"/>
        <end position="110"/>
    </location>
</feature>
<feature type="compositionally biased region" description="Acidic residues" evidence="4">
    <location>
        <begin position="91"/>
        <end position="100"/>
    </location>
</feature>
<dbReference type="GO" id="GO:0005840">
    <property type="term" value="C:ribosome"/>
    <property type="evidence" value="ECO:0007669"/>
    <property type="project" value="UniProtKB-KW"/>
</dbReference>
<evidence type="ECO:0000256" key="1">
    <source>
        <dbReference type="ARBA" id="ARBA00005781"/>
    </source>
</evidence>